<accession>A0A2L0X3I7</accession>
<evidence type="ECO:0000313" key="2">
    <source>
        <dbReference type="Proteomes" id="UP000253772"/>
    </source>
</evidence>
<protein>
    <submittedName>
        <fullName evidence="1">Uncharacterized protein</fullName>
    </submittedName>
</protein>
<proteinExistence type="predicted"/>
<evidence type="ECO:0000313" key="1">
    <source>
        <dbReference type="EMBL" id="QBP12292.1"/>
    </source>
</evidence>
<reference evidence="1 2" key="1">
    <citation type="submission" date="2019-03" db="EMBL/GenBank/DDBJ databases">
        <title>Comparative insights into the high quality Complete genome sequence of highly metal resistant Cupriavidus metallidurans strain BS1 isolated from a gold-copper mine.</title>
        <authorList>
            <person name="Mazhar H.S."/>
            <person name="Rensing C."/>
        </authorList>
    </citation>
    <scope>NUCLEOTIDE SEQUENCE [LARGE SCALE GENOMIC DNA]</scope>
    <source>
        <strain evidence="1 2">BS1</strain>
    </source>
</reference>
<dbReference type="RefSeq" id="WP_024569887.1">
    <property type="nucleotide sequence ID" value="NZ_CP026544.1"/>
</dbReference>
<dbReference type="Proteomes" id="UP000253772">
    <property type="component" value="Chromosome c2"/>
</dbReference>
<dbReference type="AlphaFoldDB" id="A0A2L0X3I7"/>
<dbReference type="EMBL" id="CP037901">
    <property type="protein sequence ID" value="QBP12292.1"/>
    <property type="molecule type" value="Genomic_DNA"/>
</dbReference>
<gene>
    <name evidence="1" type="ORF">DDF84_021310</name>
</gene>
<name>A0A2L0X3I7_9BURK</name>
<organism evidence="1 2">
    <name type="scientific">Cupriavidus metallidurans</name>
    <dbReference type="NCBI Taxonomy" id="119219"/>
    <lineage>
        <taxon>Bacteria</taxon>
        <taxon>Pseudomonadati</taxon>
        <taxon>Pseudomonadota</taxon>
        <taxon>Betaproteobacteria</taxon>
        <taxon>Burkholderiales</taxon>
        <taxon>Burkholderiaceae</taxon>
        <taxon>Cupriavidus</taxon>
    </lineage>
</organism>
<sequence length="137" mass="15321">MTQAPPLDRGQERTGSGAQVGQASASLADRLAHLATVPRFDTKLPATVVQGDQANDGLRLVALAISPDVIQSRFIPFVCWLRACLSLARALAWPRRCPLHQQRVQATVEWFAADHRHGWHGWRCHWAHFHASWFVGQ</sequence>